<dbReference type="InterPro" id="IPR030389">
    <property type="entry name" value="G_FEOB_dom"/>
</dbReference>
<feature type="transmembrane region" description="Helical" evidence="1">
    <location>
        <begin position="298"/>
        <end position="317"/>
    </location>
</feature>
<dbReference type="Gene3D" id="3.40.50.300">
    <property type="entry name" value="P-loop containing nucleotide triphosphate hydrolases"/>
    <property type="match status" value="1"/>
</dbReference>
<protein>
    <submittedName>
        <fullName evidence="3">Ferrous iron transporter B</fullName>
    </submittedName>
</protein>
<keyword evidence="1" id="KW-0472">Membrane</keyword>
<evidence type="ECO:0000313" key="3">
    <source>
        <dbReference type="EMBL" id="WIM88701.1"/>
    </source>
</evidence>
<dbReference type="Pfam" id="PF07664">
    <property type="entry name" value="FeoB_C"/>
    <property type="match status" value="1"/>
</dbReference>
<feature type="transmembrane region" description="Helical" evidence="1">
    <location>
        <begin position="227"/>
        <end position="250"/>
    </location>
</feature>
<dbReference type="InterPro" id="IPR050860">
    <property type="entry name" value="FeoB_GTPase"/>
</dbReference>
<evidence type="ECO:0000313" key="4">
    <source>
        <dbReference type="Proteomes" id="UP001236585"/>
    </source>
</evidence>
<dbReference type="InterPro" id="IPR027417">
    <property type="entry name" value="P-loop_NTPase"/>
</dbReference>
<feature type="transmembrane region" description="Helical" evidence="1">
    <location>
        <begin position="576"/>
        <end position="601"/>
    </location>
</feature>
<dbReference type="EMBL" id="CP126981">
    <property type="protein sequence ID" value="WIM88701.1"/>
    <property type="molecule type" value="Genomic_DNA"/>
</dbReference>
<keyword evidence="1" id="KW-0812">Transmembrane</keyword>
<keyword evidence="4" id="KW-1185">Reference proteome</keyword>
<reference evidence="3 4" key="1">
    <citation type="journal article" date="2023" name="Microbiol. Resour. Announc.">
        <title>Complete Genome Sequence of Mycobacterium wuenschmanii, a novel Nontuberculous Mycobacterium Isolated from a captive population of Amazon Milk Frogs.</title>
        <authorList>
            <person name="Hicks J."/>
            <person name="Zeineldin M."/>
            <person name="Ward H."/>
            <person name="Wuenschmann A."/>
            <person name="Camp P."/>
            <person name="Farrell D."/>
            <person name="Lehman K."/>
            <person name="Thacker T."/>
            <person name="Cuthbert E."/>
        </authorList>
    </citation>
    <scope>NUCLEOTIDE SEQUENCE [LARGE SCALE GENOMIC DNA]</scope>
    <source>
        <strain evidence="3 4">Wuenschmanii</strain>
    </source>
</reference>
<feature type="transmembrane region" description="Helical" evidence="1">
    <location>
        <begin position="338"/>
        <end position="354"/>
    </location>
</feature>
<feature type="transmembrane region" description="Helical" evidence="1">
    <location>
        <begin position="366"/>
        <end position="393"/>
    </location>
</feature>
<evidence type="ECO:0000256" key="1">
    <source>
        <dbReference type="SAM" id="Phobius"/>
    </source>
</evidence>
<dbReference type="RefSeq" id="WP_285189029.1">
    <property type="nucleotide sequence ID" value="NZ_CP126981.1"/>
</dbReference>
<accession>A0ABY8W0Q0</accession>
<dbReference type="InterPro" id="IPR006073">
    <property type="entry name" value="GTP-bd"/>
</dbReference>
<gene>
    <name evidence="3" type="ORF">PT015_04200</name>
</gene>
<dbReference type="SUPFAM" id="SSF52540">
    <property type="entry name" value="P-loop containing nucleoside triphosphate hydrolases"/>
    <property type="match status" value="1"/>
</dbReference>
<dbReference type="InterPro" id="IPR011640">
    <property type="entry name" value="Fe2_transport_prot_B_C"/>
</dbReference>
<name>A0ABY8W0Q0_9MYCO</name>
<feature type="transmembrane region" description="Helical" evidence="1">
    <location>
        <begin position="405"/>
        <end position="425"/>
    </location>
</feature>
<feature type="domain" description="FeoB-type G" evidence="2">
    <location>
        <begin position="17"/>
        <end position="185"/>
    </location>
</feature>
<keyword evidence="1" id="KW-1133">Transmembrane helix</keyword>
<sequence>MTACHDVEGSAVAVADVRRVALVGSPNAGKTSVFNHLTGLRAKTGNYPGVTVGRSVGTTTSTDGVPVAVEDLPGTYSLDPISPDEQVVTDLLAGSYPGIDPPDALILVADATTLRRSILLIGQVLRLDQPCLLALTMGDELTARGGRIDVGALSAALGIPVAPVVAHRGSGIDAVRQRLASFEQWQRPPVLPPTDPADIDAWGESVLEAADYVAPQPDQRTRRIDRVLLHPLWGTVTFFAMMFAFFQVLFTAAAPLRDGIGSALIWLGGQVADHVGNPVLRGLLSQGLIGGVGTVLQFLPQIVLLFCLLAFLESVGYMSRAAFLMDRVMAKTGLEGRAFVAMLSSFACAIPGIMATRTLPSSRDRIATIITAPLMTCSARLPVYTLLVGLLVAPQTRWWGLSAQGVTMFLLYLGGGLSALIAAFVVKSTILRGDLLPFTMELPPYRLPSIQAMLAAMWSAARVFLRKAGTIILATSLVLWALLNLPIREAQTREMSATEATAFVMNHSYAADVGRAVEPVFAPLGFDWRTDIALVGSLSAREVFVSTLGQVAAASDPDAPQQALATMTNDRGQRIFTAPTVIALMVYFMFALQCMSTIAVMRRETNSWRWPTFAFGYMFVLAWTMAFVARSVATGLGA</sequence>
<proteinExistence type="predicted"/>
<dbReference type="PRINTS" id="PR00326">
    <property type="entry name" value="GTP1OBG"/>
</dbReference>
<dbReference type="InterPro" id="IPR011642">
    <property type="entry name" value="Gate_dom"/>
</dbReference>
<dbReference type="PANTHER" id="PTHR43185:SF1">
    <property type="entry name" value="FE(2+) TRANSPORTER FEOB"/>
    <property type="match status" value="1"/>
</dbReference>
<dbReference type="Pfam" id="PF07670">
    <property type="entry name" value="Gate"/>
    <property type="match status" value="2"/>
</dbReference>
<feature type="transmembrane region" description="Helical" evidence="1">
    <location>
        <begin position="613"/>
        <end position="633"/>
    </location>
</feature>
<dbReference type="CDD" id="cd01879">
    <property type="entry name" value="FeoB"/>
    <property type="match status" value="1"/>
</dbReference>
<dbReference type="Pfam" id="PF02421">
    <property type="entry name" value="FeoB_N"/>
    <property type="match status" value="1"/>
</dbReference>
<evidence type="ECO:0000259" key="2">
    <source>
        <dbReference type="PROSITE" id="PS51711"/>
    </source>
</evidence>
<dbReference type="Proteomes" id="UP001236585">
    <property type="component" value="Chromosome"/>
</dbReference>
<dbReference type="PROSITE" id="PS51711">
    <property type="entry name" value="G_FEOB"/>
    <property type="match status" value="1"/>
</dbReference>
<dbReference type="PANTHER" id="PTHR43185">
    <property type="entry name" value="FERROUS IRON TRANSPORT PROTEIN B"/>
    <property type="match status" value="1"/>
</dbReference>
<organism evidence="3 4">
    <name type="scientific">Candidatus Mycobacterium wuenschmannii</name>
    <dbReference type="NCBI Taxonomy" id="3027808"/>
    <lineage>
        <taxon>Bacteria</taxon>
        <taxon>Bacillati</taxon>
        <taxon>Actinomycetota</taxon>
        <taxon>Actinomycetes</taxon>
        <taxon>Mycobacteriales</taxon>
        <taxon>Mycobacteriaceae</taxon>
        <taxon>Mycobacterium</taxon>
    </lineage>
</organism>
<feature type="transmembrane region" description="Helical" evidence="1">
    <location>
        <begin position="468"/>
        <end position="487"/>
    </location>
</feature>